<evidence type="ECO:0000313" key="2">
    <source>
        <dbReference type="EMBL" id="GFS17585.1"/>
    </source>
</evidence>
<sequence>MRRCACLLADTVQRNCWPPALQQAAVSKREFQPNGQSARESRASGQALGTPPASGLGVSNCSTAGIIRSLGNPWGLSPTGLDPGICKGYVSNVLLNKKKNPS</sequence>
<dbReference type="AlphaFoldDB" id="A0AAV4J6X2"/>
<dbReference type="EMBL" id="BMAT01006665">
    <property type="protein sequence ID" value="GFS17585.1"/>
    <property type="molecule type" value="Genomic_DNA"/>
</dbReference>
<evidence type="ECO:0000256" key="1">
    <source>
        <dbReference type="SAM" id="MobiDB-lite"/>
    </source>
</evidence>
<accession>A0AAV4J6X2</accession>
<protein>
    <submittedName>
        <fullName evidence="2">Uncharacterized protein</fullName>
    </submittedName>
</protein>
<comment type="caution">
    <text evidence="2">The sequence shown here is derived from an EMBL/GenBank/DDBJ whole genome shotgun (WGS) entry which is preliminary data.</text>
</comment>
<gene>
    <name evidence="2" type="ORF">ElyMa_003243000</name>
</gene>
<dbReference type="Proteomes" id="UP000762676">
    <property type="component" value="Unassembled WGS sequence"/>
</dbReference>
<keyword evidence="3" id="KW-1185">Reference proteome</keyword>
<name>A0AAV4J6X2_9GAST</name>
<reference evidence="2 3" key="1">
    <citation type="journal article" date="2021" name="Elife">
        <title>Chloroplast acquisition without the gene transfer in kleptoplastic sea slugs, Plakobranchus ocellatus.</title>
        <authorList>
            <person name="Maeda T."/>
            <person name="Takahashi S."/>
            <person name="Yoshida T."/>
            <person name="Shimamura S."/>
            <person name="Takaki Y."/>
            <person name="Nagai Y."/>
            <person name="Toyoda A."/>
            <person name="Suzuki Y."/>
            <person name="Arimoto A."/>
            <person name="Ishii H."/>
            <person name="Satoh N."/>
            <person name="Nishiyama T."/>
            <person name="Hasebe M."/>
            <person name="Maruyama T."/>
            <person name="Minagawa J."/>
            <person name="Obokata J."/>
            <person name="Shigenobu S."/>
        </authorList>
    </citation>
    <scope>NUCLEOTIDE SEQUENCE [LARGE SCALE GENOMIC DNA]</scope>
</reference>
<organism evidence="2 3">
    <name type="scientific">Elysia marginata</name>
    <dbReference type="NCBI Taxonomy" id="1093978"/>
    <lineage>
        <taxon>Eukaryota</taxon>
        <taxon>Metazoa</taxon>
        <taxon>Spiralia</taxon>
        <taxon>Lophotrochozoa</taxon>
        <taxon>Mollusca</taxon>
        <taxon>Gastropoda</taxon>
        <taxon>Heterobranchia</taxon>
        <taxon>Euthyneura</taxon>
        <taxon>Panpulmonata</taxon>
        <taxon>Sacoglossa</taxon>
        <taxon>Placobranchoidea</taxon>
        <taxon>Plakobranchidae</taxon>
        <taxon>Elysia</taxon>
    </lineage>
</organism>
<proteinExistence type="predicted"/>
<feature type="region of interest" description="Disordered" evidence="1">
    <location>
        <begin position="27"/>
        <end position="54"/>
    </location>
</feature>
<evidence type="ECO:0000313" key="3">
    <source>
        <dbReference type="Proteomes" id="UP000762676"/>
    </source>
</evidence>